<reference evidence="2 3" key="1">
    <citation type="journal article" date="2018" name="Cell">
        <title>The Chara Genome: Secondary Complexity and Implications for Plant Terrestrialization.</title>
        <authorList>
            <person name="Nishiyama T."/>
            <person name="Sakayama H."/>
            <person name="Vries J.D."/>
            <person name="Buschmann H."/>
            <person name="Saint-Marcoux D."/>
            <person name="Ullrich K.K."/>
            <person name="Haas F.B."/>
            <person name="Vanderstraeten L."/>
            <person name="Becker D."/>
            <person name="Lang D."/>
            <person name="Vosolsobe S."/>
            <person name="Rombauts S."/>
            <person name="Wilhelmsson P.K.I."/>
            <person name="Janitza P."/>
            <person name="Kern R."/>
            <person name="Heyl A."/>
            <person name="Rumpler F."/>
            <person name="Villalobos L.I.A.C."/>
            <person name="Clay J.M."/>
            <person name="Skokan R."/>
            <person name="Toyoda A."/>
            <person name="Suzuki Y."/>
            <person name="Kagoshima H."/>
            <person name="Schijlen E."/>
            <person name="Tajeshwar N."/>
            <person name="Catarino B."/>
            <person name="Hetherington A.J."/>
            <person name="Saltykova A."/>
            <person name="Bonnot C."/>
            <person name="Breuninger H."/>
            <person name="Symeonidi A."/>
            <person name="Radhakrishnan G.V."/>
            <person name="Van Nieuwerburgh F."/>
            <person name="Deforce D."/>
            <person name="Chang C."/>
            <person name="Karol K.G."/>
            <person name="Hedrich R."/>
            <person name="Ulvskov P."/>
            <person name="Glockner G."/>
            <person name="Delwiche C.F."/>
            <person name="Petrasek J."/>
            <person name="Van de Peer Y."/>
            <person name="Friml J."/>
            <person name="Beilby M."/>
            <person name="Dolan L."/>
            <person name="Kohara Y."/>
            <person name="Sugano S."/>
            <person name="Fujiyama A."/>
            <person name="Delaux P.-M."/>
            <person name="Quint M."/>
            <person name="TheiBen G."/>
            <person name="Hagemann M."/>
            <person name="Harholt J."/>
            <person name="Dunand C."/>
            <person name="Zachgo S."/>
            <person name="Langdale J."/>
            <person name="Maumus F."/>
            <person name="Straeten D.V.D."/>
            <person name="Gould S.B."/>
            <person name="Rensing S.A."/>
        </authorList>
    </citation>
    <scope>NUCLEOTIDE SEQUENCE [LARGE SCALE GENOMIC DNA]</scope>
    <source>
        <strain evidence="2 3">S276</strain>
    </source>
</reference>
<dbReference type="Proteomes" id="UP000265515">
    <property type="component" value="Unassembled WGS sequence"/>
</dbReference>
<keyword evidence="1" id="KW-1133">Transmembrane helix</keyword>
<name>A0A388KJU2_CHABU</name>
<proteinExistence type="predicted"/>
<evidence type="ECO:0000256" key="1">
    <source>
        <dbReference type="SAM" id="Phobius"/>
    </source>
</evidence>
<evidence type="ECO:0000313" key="3">
    <source>
        <dbReference type="Proteomes" id="UP000265515"/>
    </source>
</evidence>
<accession>A0A388KJU2</accession>
<keyword evidence="1" id="KW-0812">Transmembrane</keyword>
<sequence>MWSFSWSEAEASGRFFSPIISLGFWLSFSSERRVKECLRGTSSATRIALQRESLRTCLFSAVGRGSSFHCRKKTKASRPAMKPSMGMAALAAVAFLLLVALYQPTVEGAYLCNPGKDQNEYTYKKINCLKVAGAVSYEGCRDTCGAEGKCKGFVHAAYDWSKGKYCCFLKSKVDESKFRSQAGRETCRKLDY</sequence>
<comment type="caution">
    <text evidence="2">The sequence shown here is derived from an EMBL/GenBank/DDBJ whole genome shotgun (WGS) entry which is preliminary data.</text>
</comment>
<dbReference type="EMBL" id="BFEA01000129">
    <property type="protein sequence ID" value="GBG70307.1"/>
    <property type="molecule type" value="Genomic_DNA"/>
</dbReference>
<gene>
    <name evidence="2" type="ORF">CBR_g6435</name>
</gene>
<organism evidence="2 3">
    <name type="scientific">Chara braunii</name>
    <name type="common">Braun's stonewort</name>
    <dbReference type="NCBI Taxonomy" id="69332"/>
    <lineage>
        <taxon>Eukaryota</taxon>
        <taxon>Viridiplantae</taxon>
        <taxon>Streptophyta</taxon>
        <taxon>Charophyceae</taxon>
        <taxon>Charales</taxon>
        <taxon>Characeae</taxon>
        <taxon>Chara</taxon>
    </lineage>
</organism>
<feature type="transmembrane region" description="Helical" evidence="1">
    <location>
        <begin position="85"/>
        <end position="102"/>
    </location>
</feature>
<evidence type="ECO:0000313" key="2">
    <source>
        <dbReference type="EMBL" id="GBG70307.1"/>
    </source>
</evidence>
<protein>
    <submittedName>
        <fullName evidence="2">Uncharacterized protein</fullName>
    </submittedName>
</protein>
<keyword evidence="1" id="KW-0472">Membrane</keyword>
<feature type="transmembrane region" description="Helical" evidence="1">
    <location>
        <begin position="12"/>
        <end position="29"/>
    </location>
</feature>
<keyword evidence="3" id="KW-1185">Reference proteome</keyword>
<dbReference type="Gramene" id="GBG70307">
    <property type="protein sequence ID" value="GBG70307"/>
    <property type="gene ID" value="CBR_g6435"/>
</dbReference>
<dbReference type="AlphaFoldDB" id="A0A388KJU2"/>